<comment type="subcellular location">
    <subcellularLocation>
        <location evidence="1">Endoplasmic reticulum membrane</location>
        <topology evidence="1">Multi-pass membrane protein</topology>
    </subcellularLocation>
</comment>
<keyword evidence="6" id="KW-0256">Endoplasmic reticulum</keyword>
<dbReference type="GO" id="GO:0006506">
    <property type="term" value="P:GPI anchor biosynthetic process"/>
    <property type="evidence" value="ECO:0007669"/>
    <property type="project" value="UniProtKB-UniPathway"/>
</dbReference>
<keyword evidence="7 9" id="KW-1133">Transmembrane helix</keyword>
<evidence type="ECO:0000256" key="4">
    <source>
        <dbReference type="ARBA" id="ARBA00022502"/>
    </source>
</evidence>
<feature type="transmembrane region" description="Helical" evidence="9">
    <location>
        <begin position="287"/>
        <end position="309"/>
    </location>
</feature>
<evidence type="ECO:0000256" key="6">
    <source>
        <dbReference type="ARBA" id="ARBA00022824"/>
    </source>
</evidence>
<feature type="transmembrane region" description="Helical" evidence="9">
    <location>
        <begin position="401"/>
        <end position="422"/>
    </location>
</feature>
<dbReference type="UniPathway" id="UPA00196"/>
<sequence length="451" mass="53765">MMLELDVRSYLIIAINFLVKLWVPLYFSRLSTFLDNSILFSTFINSFKSLKEGLFLINKLEINPYDGDIINHPPLLLSFFTLLNRDNSDFIYELIYAITDSIILVKLLNFNNLLKEKNKNEKEFNDEDYENEFRNEKIDEINNDNDNKIRNDRNGDYFHDFNVVLFYCFNPLILLSFFSKSTIIFTNLFIILMLNNLLTKNYTLSILQLSICSYLSYFPLYLIFPILNYIYQDIKSIKKIIKYLIFFIIFILLLSTLNFCFGFQKVINNCYLSIILFKKIQPNLGLWWYFFIEIFEFFNNFYIGLFNMYSFIMILPFTYKFNKEPMISLFLCISWIILTKNYPVIGDLNMFSLLILTIGSPLINFLQIPLLLINIVLFVVLVLLVLFYYLWMDLNSGNSNFFYGVGLVYNILIGFAIIDFTWSQLSKTWYEENHIEIHDDEERKIIKLTQI</sequence>
<feature type="transmembrane region" description="Helical" evidence="9">
    <location>
        <begin position="7"/>
        <end position="27"/>
    </location>
</feature>
<accession>A0A1E4TPC6</accession>
<feature type="transmembrane region" description="Helical" evidence="9">
    <location>
        <begin position="90"/>
        <end position="109"/>
    </location>
</feature>
<evidence type="ECO:0000256" key="7">
    <source>
        <dbReference type="ARBA" id="ARBA00022989"/>
    </source>
</evidence>
<proteinExistence type="inferred from homology"/>
<dbReference type="Pfam" id="PF06728">
    <property type="entry name" value="PIG-U"/>
    <property type="match status" value="1"/>
</dbReference>
<evidence type="ECO:0000256" key="1">
    <source>
        <dbReference type="ARBA" id="ARBA00004477"/>
    </source>
</evidence>
<reference evidence="11" key="1">
    <citation type="submission" date="2016-05" db="EMBL/GenBank/DDBJ databases">
        <title>Comparative genomics of biotechnologically important yeasts.</title>
        <authorList>
            <consortium name="DOE Joint Genome Institute"/>
            <person name="Riley R."/>
            <person name="Haridas S."/>
            <person name="Wolfe K.H."/>
            <person name="Lopes M.R."/>
            <person name="Hittinger C.T."/>
            <person name="Goker M."/>
            <person name="Salamov A."/>
            <person name="Wisecaver J."/>
            <person name="Long T.M."/>
            <person name="Aerts A.L."/>
            <person name="Barry K."/>
            <person name="Choi C."/>
            <person name="Clum A."/>
            <person name="Coughlan A.Y."/>
            <person name="Deshpande S."/>
            <person name="Douglass A.P."/>
            <person name="Hanson S.J."/>
            <person name="Klenk H.-P."/>
            <person name="Labutti K."/>
            <person name="Lapidus A."/>
            <person name="Lindquist E."/>
            <person name="Lipzen A."/>
            <person name="Meier-Kolthoff J.P."/>
            <person name="Ohm R.A."/>
            <person name="Otillar R.P."/>
            <person name="Pangilinan J."/>
            <person name="Peng Y."/>
            <person name="Rokas A."/>
            <person name="Rosa C.A."/>
            <person name="Scheuner C."/>
            <person name="Sibirny A.A."/>
            <person name="Slot J.C."/>
            <person name="Stielow J.B."/>
            <person name="Sun H."/>
            <person name="Kurtzman C.P."/>
            <person name="Blackwell M."/>
            <person name="Grigoriev I.V."/>
            <person name="Jeffries T.W."/>
        </authorList>
    </citation>
    <scope>NUCLEOTIDE SEQUENCE [LARGE SCALE GENOMIC DNA]</scope>
    <source>
        <strain evidence="11">NRRL Y-2460</strain>
    </source>
</reference>
<keyword evidence="11" id="KW-1185">Reference proteome</keyword>
<dbReference type="PANTHER" id="PTHR13121:SF0">
    <property type="entry name" value="PHOSPHATIDYLINOSITOL GLYCAN ANCHOR BIOSYNTHESIS CLASS U PROTEIN"/>
    <property type="match status" value="1"/>
</dbReference>
<dbReference type="EMBL" id="KV454018">
    <property type="protein sequence ID" value="ODV93528.1"/>
    <property type="molecule type" value="Genomic_DNA"/>
</dbReference>
<evidence type="ECO:0000256" key="5">
    <source>
        <dbReference type="ARBA" id="ARBA00022692"/>
    </source>
</evidence>
<feature type="transmembrane region" description="Helical" evidence="9">
    <location>
        <begin position="370"/>
        <end position="389"/>
    </location>
</feature>
<keyword evidence="4" id="KW-0337">GPI-anchor biosynthesis</keyword>
<organism evidence="10 11">
    <name type="scientific">Pachysolen tannophilus NRRL Y-2460</name>
    <dbReference type="NCBI Taxonomy" id="669874"/>
    <lineage>
        <taxon>Eukaryota</taxon>
        <taxon>Fungi</taxon>
        <taxon>Dikarya</taxon>
        <taxon>Ascomycota</taxon>
        <taxon>Saccharomycotina</taxon>
        <taxon>Pichiomycetes</taxon>
        <taxon>Pachysolenaceae</taxon>
        <taxon>Pachysolen</taxon>
    </lineage>
</organism>
<feature type="transmembrane region" description="Helical" evidence="9">
    <location>
        <begin position="206"/>
        <end position="231"/>
    </location>
</feature>
<evidence type="ECO:0000256" key="3">
    <source>
        <dbReference type="ARBA" id="ARBA00010026"/>
    </source>
</evidence>
<feature type="transmembrane region" description="Helical" evidence="9">
    <location>
        <begin position="321"/>
        <end position="338"/>
    </location>
</feature>
<comment type="pathway">
    <text evidence="2">Glycolipid biosynthesis; glycosylphosphatidylinositol-anchor biosynthesis.</text>
</comment>
<dbReference type="AlphaFoldDB" id="A0A1E4TPC6"/>
<keyword evidence="5 9" id="KW-0812">Transmembrane</keyword>
<dbReference type="PANTHER" id="PTHR13121">
    <property type="entry name" value="GPI TRANSAMIDASE COMPONENT PIG-U"/>
    <property type="match status" value="1"/>
</dbReference>
<feature type="transmembrane region" description="Helical" evidence="9">
    <location>
        <begin position="172"/>
        <end position="194"/>
    </location>
</feature>
<dbReference type="OrthoDB" id="549017at2759"/>
<comment type="similarity">
    <text evidence="3">Belongs to the PIGU family.</text>
</comment>
<dbReference type="GO" id="GO:0042765">
    <property type="term" value="C:GPI-anchor transamidase complex"/>
    <property type="evidence" value="ECO:0007669"/>
    <property type="project" value="EnsemblFungi"/>
</dbReference>
<feature type="transmembrane region" description="Helical" evidence="9">
    <location>
        <begin position="243"/>
        <end position="267"/>
    </location>
</feature>
<dbReference type="InterPro" id="IPR009600">
    <property type="entry name" value="PIG-U"/>
</dbReference>
<evidence type="ECO:0000313" key="11">
    <source>
        <dbReference type="Proteomes" id="UP000094236"/>
    </source>
</evidence>
<dbReference type="Proteomes" id="UP000094236">
    <property type="component" value="Unassembled WGS sequence"/>
</dbReference>
<keyword evidence="8 9" id="KW-0472">Membrane</keyword>
<evidence type="ECO:0000313" key="10">
    <source>
        <dbReference type="EMBL" id="ODV93528.1"/>
    </source>
</evidence>
<protein>
    <recommendedName>
        <fullName evidence="12">GPI transamidase subunit PIG-U</fullName>
    </recommendedName>
</protein>
<evidence type="ECO:0000256" key="2">
    <source>
        <dbReference type="ARBA" id="ARBA00004687"/>
    </source>
</evidence>
<gene>
    <name evidence="10" type="ORF">PACTADRAFT_19002</name>
</gene>
<name>A0A1E4TPC6_PACTA</name>
<dbReference type="STRING" id="669874.A0A1E4TPC6"/>
<evidence type="ECO:0000256" key="9">
    <source>
        <dbReference type="SAM" id="Phobius"/>
    </source>
</evidence>
<dbReference type="GO" id="GO:0016255">
    <property type="term" value="P:attachment of GPI anchor to protein"/>
    <property type="evidence" value="ECO:0007669"/>
    <property type="project" value="EnsemblFungi"/>
</dbReference>
<evidence type="ECO:0008006" key="12">
    <source>
        <dbReference type="Google" id="ProtNLM"/>
    </source>
</evidence>
<evidence type="ECO:0000256" key="8">
    <source>
        <dbReference type="ARBA" id="ARBA00023136"/>
    </source>
</evidence>